<dbReference type="EMBL" id="BSBI01000018">
    <property type="protein sequence ID" value="GLF99167.1"/>
    <property type="molecule type" value="Genomic_DNA"/>
</dbReference>
<accession>A0ABQ5P9D6</accession>
<name>A0ABQ5P9D6_9ACTN</name>
<proteinExistence type="predicted"/>
<evidence type="ECO:0000256" key="1">
    <source>
        <dbReference type="SAM" id="MobiDB-lite"/>
    </source>
</evidence>
<dbReference type="Proteomes" id="UP001291653">
    <property type="component" value="Unassembled WGS sequence"/>
</dbReference>
<gene>
    <name evidence="3" type="ORF">SYYSPA8_32740</name>
</gene>
<sequence>MSAHPSPTPRPSPSPKLTPNLTPSPDAEPDASPSALDIVALLAEPSRLKVFSAVVLGADTPAVVAGAAGVSARDAVAAVRRLRAGGLVTETGGRLVARGGHFGKSVRASRAAGESEPERHGYDDERVESLLRTFVRDGRLVRLPAQWARRRVVLQHLTHRTFAEDTAYDERAVNEKLRTWCEGAGTDHVTVRRYLVDLCLLGREGGRYWLRTDIQPAL</sequence>
<reference evidence="3 4" key="1">
    <citation type="submission" date="2022-10" db="EMBL/GenBank/DDBJ databases">
        <title>Draft genome sequence of Streptomyces sp. YSPA8.</title>
        <authorList>
            <person name="Moriuchi R."/>
            <person name="Dohra H."/>
            <person name="Yamamura H."/>
            <person name="Kodani S."/>
        </authorList>
    </citation>
    <scope>NUCLEOTIDE SEQUENCE [LARGE SCALE GENOMIC DNA]</scope>
    <source>
        <strain evidence="3 4">YSPA8</strain>
    </source>
</reference>
<feature type="domain" description="DUF2087" evidence="2">
    <location>
        <begin position="139"/>
        <end position="210"/>
    </location>
</feature>
<feature type="compositionally biased region" description="Pro residues" evidence="1">
    <location>
        <begin position="1"/>
        <end position="16"/>
    </location>
</feature>
<dbReference type="RefSeq" id="WP_323451118.1">
    <property type="nucleotide sequence ID" value="NZ_BSBI01000018.1"/>
</dbReference>
<protein>
    <submittedName>
        <fullName evidence="3">DUF2087 domain-containing protein</fullName>
    </submittedName>
</protein>
<organism evidence="3 4">
    <name type="scientific">Streptomyces yaizuensis</name>
    <dbReference type="NCBI Taxonomy" id="2989713"/>
    <lineage>
        <taxon>Bacteria</taxon>
        <taxon>Bacillati</taxon>
        <taxon>Actinomycetota</taxon>
        <taxon>Actinomycetes</taxon>
        <taxon>Kitasatosporales</taxon>
        <taxon>Streptomycetaceae</taxon>
        <taxon>Streptomyces</taxon>
    </lineage>
</organism>
<evidence type="ECO:0000259" key="2">
    <source>
        <dbReference type="Pfam" id="PF09860"/>
    </source>
</evidence>
<dbReference type="Pfam" id="PF09860">
    <property type="entry name" value="DUF2087"/>
    <property type="match status" value="1"/>
</dbReference>
<evidence type="ECO:0000313" key="3">
    <source>
        <dbReference type="EMBL" id="GLF99167.1"/>
    </source>
</evidence>
<feature type="region of interest" description="Disordered" evidence="1">
    <location>
        <begin position="1"/>
        <end position="32"/>
    </location>
</feature>
<comment type="caution">
    <text evidence="3">The sequence shown here is derived from an EMBL/GenBank/DDBJ whole genome shotgun (WGS) entry which is preliminary data.</text>
</comment>
<keyword evidence="4" id="KW-1185">Reference proteome</keyword>
<dbReference type="InterPro" id="IPR018656">
    <property type="entry name" value="DUF2087"/>
</dbReference>
<evidence type="ECO:0000313" key="4">
    <source>
        <dbReference type="Proteomes" id="UP001291653"/>
    </source>
</evidence>